<accession>A0A7D9L9E9</accession>
<keyword evidence="2" id="KW-1185">Reference proteome</keyword>
<proteinExistence type="predicted"/>
<dbReference type="OrthoDB" id="5989505at2759"/>
<comment type="caution">
    <text evidence="1">The sequence shown here is derived from an EMBL/GenBank/DDBJ whole genome shotgun (WGS) entry which is preliminary data.</text>
</comment>
<dbReference type="AlphaFoldDB" id="A0A7D9L9E9"/>
<dbReference type="Proteomes" id="UP001152795">
    <property type="component" value="Unassembled WGS sequence"/>
</dbReference>
<organism evidence="1 2">
    <name type="scientific">Paramuricea clavata</name>
    <name type="common">Red gorgonian</name>
    <name type="synonym">Violescent sea-whip</name>
    <dbReference type="NCBI Taxonomy" id="317549"/>
    <lineage>
        <taxon>Eukaryota</taxon>
        <taxon>Metazoa</taxon>
        <taxon>Cnidaria</taxon>
        <taxon>Anthozoa</taxon>
        <taxon>Octocorallia</taxon>
        <taxon>Malacalcyonacea</taxon>
        <taxon>Plexauridae</taxon>
        <taxon>Paramuricea</taxon>
    </lineage>
</organism>
<feature type="non-terminal residue" evidence="1">
    <location>
        <position position="365"/>
    </location>
</feature>
<evidence type="ECO:0000313" key="2">
    <source>
        <dbReference type="Proteomes" id="UP001152795"/>
    </source>
</evidence>
<sequence length="365" mass="41804">LNITPTEEHKNKFISIVEEEIPEGNPSIHDDISDDFYRDGKFTEQEVRELVGITVPKDFDTESDPERQDIFREALEIVDQNIDDARLEMRERPESEEGYLTELTGNRTRHLITFNPNSAKPGEEIYVNIPKLKPDSVLVPDSMALIFDFKNANEKSWFRNNMGKLLQKRLEIRLAGEKVYDNSGESLLEIYKDLWTDEKQRADMIQDGIAAEPVRKKISKDDEANVDADATALFGIFGTKQRLKITKILGDHGLYAPYHSANDLQYVITLPQASEIMNAQSGETVDGYSLENLELEYESIENMNLARKSENLYGSERELSFEHATLMKKTEWDKSLTIVNETVNLPRRSMKAVVMLFTEKTPTDS</sequence>
<name>A0A7D9L9E9_PARCT</name>
<evidence type="ECO:0000313" key="1">
    <source>
        <dbReference type="EMBL" id="CAB4026432.1"/>
    </source>
</evidence>
<gene>
    <name evidence="1" type="ORF">PACLA_8A001453</name>
</gene>
<dbReference type="EMBL" id="CACRXK020014195">
    <property type="protein sequence ID" value="CAB4026432.1"/>
    <property type="molecule type" value="Genomic_DNA"/>
</dbReference>
<reference evidence="1" key="1">
    <citation type="submission" date="2020-04" db="EMBL/GenBank/DDBJ databases">
        <authorList>
            <person name="Alioto T."/>
            <person name="Alioto T."/>
            <person name="Gomez Garrido J."/>
        </authorList>
    </citation>
    <scope>NUCLEOTIDE SEQUENCE</scope>
    <source>
        <strain evidence="1">A484AB</strain>
    </source>
</reference>
<protein>
    <submittedName>
        <fullName evidence="1">Uncharacterized protein</fullName>
    </submittedName>
</protein>